<dbReference type="Proteomes" id="UP000603474">
    <property type="component" value="Unassembled WGS sequence"/>
</dbReference>
<keyword evidence="1" id="KW-1133">Transmembrane helix</keyword>
<dbReference type="EMBL" id="JACRWG010000001">
    <property type="protein sequence ID" value="MBC6008790.1"/>
    <property type="molecule type" value="Genomic_DNA"/>
</dbReference>
<sequence length="143" mass="15639">MEEVVNNGEIVATYPAVFVGTAIGGTIFEFICMIVCIVAAPPEQKTLLTTLLLVITSILIIISIGFKRYKVIVNSEGITEIPLLGKRKYVSFKEIKSIKIKGSKAILILGNGVKIYIDPSAVGHKEIFNVFYENGLIKSSFSK</sequence>
<comment type="caution">
    <text evidence="2">The sequence shown here is derived from an EMBL/GenBank/DDBJ whole genome shotgun (WGS) entry which is preliminary data.</text>
</comment>
<name>A0ABR7K7U7_9FIRM</name>
<reference evidence="2 3" key="1">
    <citation type="submission" date="2020-08" db="EMBL/GenBank/DDBJ databases">
        <authorList>
            <person name="Liu C."/>
            <person name="Sun Q."/>
        </authorList>
    </citation>
    <scope>NUCLEOTIDE SEQUENCE [LARGE SCALE GENOMIC DNA]</scope>
    <source>
        <strain evidence="2 3">NSJ-22</strain>
    </source>
</reference>
<protein>
    <recommendedName>
        <fullName evidence="4">PH domain-containing protein</fullName>
    </recommendedName>
</protein>
<feature type="transmembrane region" description="Helical" evidence="1">
    <location>
        <begin position="12"/>
        <end position="40"/>
    </location>
</feature>
<keyword evidence="1" id="KW-0472">Membrane</keyword>
<feature type="transmembrane region" description="Helical" evidence="1">
    <location>
        <begin position="46"/>
        <end position="66"/>
    </location>
</feature>
<proteinExistence type="predicted"/>
<evidence type="ECO:0008006" key="4">
    <source>
        <dbReference type="Google" id="ProtNLM"/>
    </source>
</evidence>
<organism evidence="2 3">
    <name type="scientific">Catenibacterium faecis</name>
    <dbReference type="NCBI Taxonomy" id="2764323"/>
    <lineage>
        <taxon>Bacteria</taxon>
        <taxon>Bacillati</taxon>
        <taxon>Bacillota</taxon>
        <taxon>Erysipelotrichia</taxon>
        <taxon>Erysipelotrichales</taxon>
        <taxon>Coprobacillaceae</taxon>
        <taxon>Catenibacterium</taxon>
    </lineage>
</organism>
<keyword evidence="1" id="KW-0812">Transmembrane</keyword>
<keyword evidence="3" id="KW-1185">Reference proteome</keyword>
<dbReference type="RefSeq" id="WP_117517433.1">
    <property type="nucleotide sequence ID" value="NZ_JACRWG010000001.1"/>
</dbReference>
<evidence type="ECO:0000313" key="2">
    <source>
        <dbReference type="EMBL" id="MBC6008790.1"/>
    </source>
</evidence>
<gene>
    <name evidence="2" type="ORF">H8909_00735</name>
</gene>
<evidence type="ECO:0000313" key="3">
    <source>
        <dbReference type="Proteomes" id="UP000603474"/>
    </source>
</evidence>
<evidence type="ECO:0000256" key="1">
    <source>
        <dbReference type="SAM" id="Phobius"/>
    </source>
</evidence>
<accession>A0ABR7K7U7</accession>